<accession>A0A7J5J9K3</accession>
<dbReference type="AlphaFoldDB" id="A0A7J5J9K3"/>
<evidence type="ECO:0000313" key="2">
    <source>
        <dbReference type="EMBL" id="KAB4443641.1"/>
    </source>
</evidence>
<feature type="signal peptide" evidence="1">
    <location>
        <begin position="1"/>
        <end position="21"/>
    </location>
</feature>
<dbReference type="InterPro" id="IPR011110">
    <property type="entry name" value="Reg_prop"/>
</dbReference>
<proteinExistence type="predicted"/>
<organism evidence="2 3">
    <name type="scientific">Bacteroides thetaiotaomicron</name>
    <dbReference type="NCBI Taxonomy" id="818"/>
    <lineage>
        <taxon>Bacteria</taxon>
        <taxon>Pseudomonadati</taxon>
        <taxon>Bacteroidota</taxon>
        <taxon>Bacteroidia</taxon>
        <taxon>Bacteroidales</taxon>
        <taxon>Bacteroidaceae</taxon>
        <taxon>Bacteroides</taxon>
    </lineage>
</organism>
<dbReference type="Gene3D" id="2.130.10.10">
    <property type="entry name" value="YVTN repeat-like/Quinoprotein amine dehydrogenase"/>
    <property type="match status" value="2"/>
</dbReference>
<keyword evidence="2" id="KW-0808">Transferase</keyword>
<feature type="non-terminal residue" evidence="2">
    <location>
        <position position="328"/>
    </location>
</feature>
<comment type="caution">
    <text evidence="2">The sequence shown here is derived from an EMBL/GenBank/DDBJ whole genome shotgun (WGS) entry which is preliminary data.</text>
</comment>
<evidence type="ECO:0000313" key="3">
    <source>
        <dbReference type="Proteomes" id="UP000460317"/>
    </source>
</evidence>
<keyword evidence="2" id="KW-0418">Kinase</keyword>
<gene>
    <name evidence="2" type="ORF">GAN93_26825</name>
</gene>
<dbReference type="Pfam" id="PF07494">
    <property type="entry name" value="Reg_prop"/>
    <property type="match status" value="3"/>
</dbReference>
<dbReference type="GO" id="GO:0016301">
    <property type="term" value="F:kinase activity"/>
    <property type="evidence" value="ECO:0007669"/>
    <property type="project" value="UniProtKB-KW"/>
</dbReference>
<dbReference type="EMBL" id="WCSB01000232">
    <property type="protein sequence ID" value="KAB4443641.1"/>
    <property type="molecule type" value="Genomic_DNA"/>
</dbReference>
<name>A0A7J5J9K3_BACT4</name>
<dbReference type="Proteomes" id="UP000460317">
    <property type="component" value="Unassembled WGS sequence"/>
</dbReference>
<evidence type="ECO:0000256" key="1">
    <source>
        <dbReference type="SAM" id="SignalP"/>
    </source>
</evidence>
<reference evidence="2 3" key="1">
    <citation type="journal article" date="2019" name="Nat. Med.">
        <title>A library of human gut bacterial isolates paired with longitudinal multiomics data enables mechanistic microbiome research.</title>
        <authorList>
            <person name="Poyet M."/>
            <person name="Groussin M."/>
            <person name="Gibbons S.M."/>
            <person name="Avila-Pacheco J."/>
            <person name="Jiang X."/>
            <person name="Kearney S.M."/>
            <person name="Perrotta A.R."/>
            <person name="Berdy B."/>
            <person name="Zhao S."/>
            <person name="Lieberman T.D."/>
            <person name="Swanson P.K."/>
            <person name="Smith M."/>
            <person name="Roesemann S."/>
            <person name="Alexander J.E."/>
            <person name="Rich S.A."/>
            <person name="Livny J."/>
            <person name="Vlamakis H."/>
            <person name="Clish C."/>
            <person name="Bullock K."/>
            <person name="Deik A."/>
            <person name="Scott J."/>
            <person name="Pierce K.A."/>
            <person name="Xavier R.J."/>
            <person name="Alm E.J."/>
        </authorList>
    </citation>
    <scope>NUCLEOTIDE SEQUENCE [LARGE SCALE GENOMIC DNA]</scope>
    <source>
        <strain evidence="2 3">BIOML-A165</strain>
    </source>
</reference>
<sequence>MKKHIYALWAFFILFSQSIAASVEVRSTHMTTGDGVANNSIRYIYQDSKGFIWMGTLNGLSRYDGNSFVTYRPEGGNKISLIDHRIRDLEEDKNGFLWIATSAELFSCYDLKKDCFVDFTGCGEYEQLYSYKMTDREGNVWLWQDGNGCRKVTYMNGEFTSVVFKKENNNLPSNNITYISEDEQGRVWIGSHDGIAQVVGNKAVLVEENHDAFKMMSFGKDVFFLSGTGTISLKREGEDSRIVTRLGEGSKVYSTMRLQNDWIVFTEDGSYVFNLRTHQVSRDTELNIARGQVQIDNRGNFWIYNHTGKVWYVNAKSRFVKSFQLIPA</sequence>
<feature type="chain" id="PRO_5029486855" evidence="1">
    <location>
        <begin position="22"/>
        <end position="328"/>
    </location>
</feature>
<keyword evidence="1" id="KW-0732">Signal</keyword>
<dbReference type="SUPFAM" id="SSF63829">
    <property type="entry name" value="Calcium-dependent phosphotriesterase"/>
    <property type="match status" value="1"/>
</dbReference>
<dbReference type="InterPro" id="IPR015943">
    <property type="entry name" value="WD40/YVTN_repeat-like_dom_sf"/>
</dbReference>
<protein>
    <submittedName>
        <fullName evidence="2">Hybrid sensor histidine kinase/response regulator</fullName>
    </submittedName>
</protein>